<feature type="domain" description="Spore germination protein N-terminal" evidence="9">
    <location>
        <begin position="21"/>
        <end position="190"/>
    </location>
</feature>
<evidence type="ECO:0000256" key="7">
    <source>
        <dbReference type="ARBA" id="ARBA00023288"/>
    </source>
</evidence>
<evidence type="ECO:0000256" key="1">
    <source>
        <dbReference type="ARBA" id="ARBA00004635"/>
    </source>
</evidence>
<dbReference type="RefSeq" id="WP_204702298.1">
    <property type="nucleotide sequence ID" value="NZ_JAFBDQ010000014.1"/>
</dbReference>
<evidence type="ECO:0000313" key="11">
    <source>
        <dbReference type="Proteomes" id="UP000774000"/>
    </source>
</evidence>
<dbReference type="Proteomes" id="UP000774000">
    <property type="component" value="Unassembled WGS sequence"/>
</dbReference>
<name>A0A938XPV6_9FIRM</name>
<dbReference type="EMBL" id="JAFBDQ010000014">
    <property type="protein sequence ID" value="MBM7557548.1"/>
    <property type="molecule type" value="Genomic_DNA"/>
</dbReference>
<comment type="subcellular location">
    <subcellularLocation>
        <location evidence="1">Membrane</location>
        <topology evidence="1">Lipid-anchor</topology>
    </subcellularLocation>
</comment>
<reference evidence="10" key="1">
    <citation type="submission" date="2021-01" db="EMBL/GenBank/DDBJ databases">
        <title>Genomic Encyclopedia of Type Strains, Phase IV (KMG-IV): sequencing the most valuable type-strain genomes for metagenomic binning, comparative biology and taxonomic classification.</title>
        <authorList>
            <person name="Goeker M."/>
        </authorList>
    </citation>
    <scope>NUCLEOTIDE SEQUENCE</scope>
    <source>
        <strain evidence="10">DSM 23230</strain>
    </source>
</reference>
<dbReference type="PANTHER" id="PTHR35789">
    <property type="entry name" value="SPORE GERMINATION PROTEIN B3"/>
    <property type="match status" value="1"/>
</dbReference>
<protein>
    <submittedName>
        <fullName evidence="10">Ger(X)C family germination protein</fullName>
    </submittedName>
</protein>
<keyword evidence="4" id="KW-0732">Signal</keyword>
<comment type="similarity">
    <text evidence="2">Belongs to the GerABKC lipoprotein family.</text>
</comment>
<dbReference type="InterPro" id="IPR046953">
    <property type="entry name" value="Spore_GerAC-like_C"/>
</dbReference>
<gene>
    <name evidence="10" type="ORF">JOC47_002414</name>
</gene>
<evidence type="ECO:0000259" key="8">
    <source>
        <dbReference type="Pfam" id="PF05504"/>
    </source>
</evidence>
<dbReference type="PANTHER" id="PTHR35789:SF1">
    <property type="entry name" value="SPORE GERMINATION PROTEIN B3"/>
    <property type="match status" value="1"/>
</dbReference>
<evidence type="ECO:0000313" key="10">
    <source>
        <dbReference type="EMBL" id="MBM7557548.1"/>
    </source>
</evidence>
<accession>A0A938XPV6</accession>
<dbReference type="Pfam" id="PF25198">
    <property type="entry name" value="Spore_GerAC_N"/>
    <property type="match status" value="1"/>
</dbReference>
<evidence type="ECO:0000256" key="4">
    <source>
        <dbReference type="ARBA" id="ARBA00022729"/>
    </source>
</evidence>
<sequence length="363" mass="41746">MRAKLIILNLMLLLLISGCWDVNEIKKTQFAKYITVDPLPEQPDNYLFSIQFPILREGSPEKINTLATTAPSLKSGISNFQTRTMGWISLGMLRTIIFNQQIARQGLLPHLDTLWREPIVPGSITMAICTNKQAVDIKDIQPAPVEDIGVYLDELFDTTSKNSLYPEKSLNDFFISLKTSGRKATIPLLKYGTRDIRIVGLALFRKDKMVGKIKIPETRALLLLQEKFIKDPIDLKIEDYHVNYYVQQVRTKIDVDYTKEHFNFNIDSKLEVDVTENTSEKRLIGNKAALNKMERHLARALKKEMHKLLGQLQTQQSDVIGLGQRAKAKYPQYYHKNYWNQQFSRSSINIEVNVSIRRFGISI</sequence>
<evidence type="ECO:0000256" key="5">
    <source>
        <dbReference type="ARBA" id="ARBA00023136"/>
    </source>
</evidence>
<organism evidence="10 11">
    <name type="scientific">Halanaerobacter jeridensis</name>
    <dbReference type="NCBI Taxonomy" id="706427"/>
    <lineage>
        <taxon>Bacteria</taxon>
        <taxon>Bacillati</taxon>
        <taxon>Bacillota</taxon>
        <taxon>Clostridia</taxon>
        <taxon>Halanaerobiales</taxon>
        <taxon>Halobacteroidaceae</taxon>
        <taxon>Halanaerobacter</taxon>
    </lineage>
</organism>
<dbReference type="GO" id="GO:0009847">
    <property type="term" value="P:spore germination"/>
    <property type="evidence" value="ECO:0007669"/>
    <property type="project" value="InterPro"/>
</dbReference>
<comment type="caution">
    <text evidence="10">The sequence shown here is derived from an EMBL/GenBank/DDBJ whole genome shotgun (WGS) entry which is preliminary data.</text>
</comment>
<keyword evidence="7" id="KW-0449">Lipoprotein</keyword>
<dbReference type="PROSITE" id="PS51257">
    <property type="entry name" value="PROKAR_LIPOPROTEIN"/>
    <property type="match status" value="1"/>
</dbReference>
<keyword evidence="6" id="KW-0564">Palmitate</keyword>
<dbReference type="AlphaFoldDB" id="A0A938XPV6"/>
<evidence type="ECO:0000256" key="6">
    <source>
        <dbReference type="ARBA" id="ARBA00023139"/>
    </source>
</evidence>
<proteinExistence type="inferred from homology"/>
<evidence type="ECO:0000256" key="2">
    <source>
        <dbReference type="ARBA" id="ARBA00007886"/>
    </source>
</evidence>
<dbReference type="InterPro" id="IPR038501">
    <property type="entry name" value="Spore_GerAC_C_sf"/>
</dbReference>
<dbReference type="Pfam" id="PF05504">
    <property type="entry name" value="Spore_GerAC"/>
    <property type="match status" value="1"/>
</dbReference>
<evidence type="ECO:0000259" key="9">
    <source>
        <dbReference type="Pfam" id="PF25198"/>
    </source>
</evidence>
<evidence type="ECO:0000256" key="3">
    <source>
        <dbReference type="ARBA" id="ARBA00022544"/>
    </source>
</evidence>
<dbReference type="InterPro" id="IPR008844">
    <property type="entry name" value="Spore_GerAC-like"/>
</dbReference>
<keyword evidence="3" id="KW-0309">Germination</keyword>
<dbReference type="InterPro" id="IPR057336">
    <property type="entry name" value="GerAC_N"/>
</dbReference>
<dbReference type="NCBIfam" id="TIGR02887">
    <property type="entry name" value="spore_ger_x_C"/>
    <property type="match status" value="1"/>
</dbReference>
<dbReference type="Gene3D" id="3.30.300.210">
    <property type="entry name" value="Nutrient germinant receptor protein C, domain 3"/>
    <property type="match status" value="1"/>
</dbReference>
<keyword evidence="5" id="KW-0472">Membrane</keyword>
<feature type="domain" description="Spore germination GerAC-like C-terminal" evidence="8">
    <location>
        <begin position="200"/>
        <end position="360"/>
    </location>
</feature>
<keyword evidence="11" id="KW-1185">Reference proteome</keyword>
<dbReference type="GO" id="GO:0016020">
    <property type="term" value="C:membrane"/>
    <property type="evidence" value="ECO:0007669"/>
    <property type="project" value="UniProtKB-SubCell"/>
</dbReference>